<dbReference type="Proteomes" id="UP000790787">
    <property type="component" value="Chromosome 20"/>
</dbReference>
<keyword evidence="1" id="KW-1185">Reference proteome</keyword>
<proteinExistence type="predicted"/>
<accession>A0AC58TH69</accession>
<evidence type="ECO:0000313" key="2">
    <source>
        <dbReference type="RefSeq" id="XP_075096557.1"/>
    </source>
</evidence>
<reference evidence="2" key="2">
    <citation type="submission" date="2025-08" db="UniProtKB">
        <authorList>
            <consortium name="RefSeq"/>
        </authorList>
    </citation>
    <scope>IDENTIFICATION</scope>
    <source>
        <tissue evidence="2">Leaf</tissue>
    </source>
</reference>
<gene>
    <name evidence="2" type="primary">LOC142174625</name>
</gene>
<evidence type="ECO:0000313" key="1">
    <source>
        <dbReference type="Proteomes" id="UP000790787"/>
    </source>
</evidence>
<name>A0AC58TH69_TOBAC</name>
<reference evidence="1" key="1">
    <citation type="journal article" date="2014" name="Nat. Commun.">
        <title>The tobacco genome sequence and its comparison with those of tomato and potato.</title>
        <authorList>
            <person name="Sierro N."/>
            <person name="Battey J.N."/>
            <person name="Ouadi S."/>
            <person name="Bakaher N."/>
            <person name="Bovet L."/>
            <person name="Willig A."/>
            <person name="Goepfert S."/>
            <person name="Peitsch M.C."/>
            <person name="Ivanov N.V."/>
        </authorList>
    </citation>
    <scope>NUCLEOTIDE SEQUENCE [LARGE SCALE GENOMIC DNA]</scope>
</reference>
<sequence>MTTPPEKKLENFHFPIKKMAKTQSFFHPLMTLFFLLIFSHTQMRFCSGVSVLDLKSVKDSNFELMGKRGCSEKLNKCSEIVDEEDMMDSESNRRVLLMQKKYISYGTLKRDLVPCNTPGASYYNCKAPGAANTYNRGKCTEISESVSRRMACPYVSNEQNFGLMIVSDIL</sequence>
<dbReference type="RefSeq" id="XP_075096557.1">
    <property type="nucleotide sequence ID" value="XM_075240456.1"/>
</dbReference>
<organism evidence="1 2">
    <name type="scientific">Nicotiana tabacum</name>
    <name type="common">Common tobacco</name>
    <dbReference type="NCBI Taxonomy" id="4097"/>
    <lineage>
        <taxon>Eukaryota</taxon>
        <taxon>Viridiplantae</taxon>
        <taxon>Streptophyta</taxon>
        <taxon>Embryophyta</taxon>
        <taxon>Tracheophyta</taxon>
        <taxon>Spermatophyta</taxon>
        <taxon>Magnoliopsida</taxon>
        <taxon>eudicotyledons</taxon>
        <taxon>Gunneridae</taxon>
        <taxon>Pentapetalae</taxon>
        <taxon>asterids</taxon>
        <taxon>lamiids</taxon>
        <taxon>Solanales</taxon>
        <taxon>Solanaceae</taxon>
        <taxon>Nicotianoideae</taxon>
        <taxon>Nicotianeae</taxon>
        <taxon>Nicotiana</taxon>
    </lineage>
</organism>
<protein>
    <submittedName>
        <fullName evidence="2">Uncharacterized protein LOC142174625</fullName>
    </submittedName>
</protein>